<keyword evidence="2" id="KW-1185">Reference proteome</keyword>
<name>A0A176RXA0_9GAMM</name>
<organism evidence="1 2">
    <name type="scientific">Candidatus Thiomargarita nelsonii</name>
    <dbReference type="NCBI Taxonomy" id="1003181"/>
    <lineage>
        <taxon>Bacteria</taxon>
        <taxon>Pseudomonadati</taxon>
        <taxon>Pseudomonadota</taxon>
        <taxon>Gammaproteobacteria</taxon>
        <taxon>Thiotrichales</taxon>
        <taxon>Thiotrichaceae</taxon>
        <taxon>Thiomargarita</taxon>
    </lineage>
</organism>
<proteinExistence type="predicted"/>
<feature type="non-terminal residue" evidence="1">
    <location>
        <position position="115"/>
    </location>
</feature>
<protein>
    <submittedName>
        <fullName evidence="1">Uncharacterized protein</fullName>
    </submittedName>
</protein>
<comment type="caution">
    <text evidence="1">The sequence shown here is derived from an EMBL/GenBank/DDBJ whole genome shotgun (WGS) entry which is preliminary data.</text>
</comment>
<reference evidence="1 2" key="1">
    <citation type="submission" date="2016-05" db="EMBL/GenBank/DDBJ databases">
        <title>Single-cell genome of chain-forming Candidatus Thiomargarita nelsonii and comparison to other large sulfur-oxidizing bacteria.</title>
        <authorList>
            <person name="Winkel M."/>
            <person name="Salman V."/>
            <person name="Woyke T."/>
            <person name="Schulz-Vogt H."/>
            <person name="Richter M."/>
            <person name="Flood B."/>
            <person name="Bailey J."/>
            <person name="Amann R."/>
            <person name="Mussmann M."/>
        </authorList>
    </citation>
    <scope>NUCLEOTIDE SEQUENCE [LARGE SCALE GENOMIC DNA]</scope>
    <source>
        <strain evidence="1 2">THI036</strain>
    </source>
</reference>
<dbReference type="AlphaFoldDB" id="A0A176RXA0"/>
<accession>A0A176RXA0</accession>
<sequence>MNIMNELSLEQRRVFINLAQVYETYRETYQHSLHYQGSMRWKKSNAKEYLFHGRRGKGYGKSLGVRSAATEVIYEQFHAGKQRNKKRLESLKAELSLGAKYAKLLKLNRVPKQVA</sequence>
<evidence type="ECO:0000313" key="1">
    <source>
        <dbReference type="EMBL" id="OAD20365.1"/>
    </source>
</evidence>
<dbReference type="Proteomes" id="UP000076962">
    <property type="component" value="Unassembled WGS sequence"/>
</dbReference>
<gene>
    <name evidence="1" type="ORF">THIOM_003940</name>
</gene>
<evidence type="ECO:0000313" key="2">
    <source>
        <dbReference type="Proteomes" id="UP000076962"/>
    </source>
</evidence>
<dbReference type="EMBL" id="LUTY01002435">
    <property type="protein sequence ID" value="OAD20365.1"/>
    <property type="molecule type" value="Genomic_DNA"/>
</dbReference>